<name>A0A5C6XMB5_9DELT</name>
<evidence type="ECO:0000313" key="2">
    <source>
        <dbReference type="EMBL" id="TXD44282.1"/>
    </source>
</evidence>
<dbReference type="AlphaFoldDB" id="A0A5C6XMB5"/>
<keyword evidence="1" id="KW-0472">Membrane</keyword>
<organism evidence="2 3">
    <name type="scientific">Lujinxingia vulgaris</name>
    <dbReference type="NCBI Taxonomy" id="2600176"/>
    <lineage>
        <taxon>Bacteria</taxon>
        <taxon>Deltaproteobacteria</taxon>
        <taxon>Bradymonadales</taxon>
        <taxon>Lujinxingiaceae</taxon>
        <taxon>Lujinxingia</taxon>
    </lineage>
</organism>
<evidence type="ECO:0000313" key="3">
    <source>
        <dbReference type="Proteomes" id="UP000321046"/>
    </source>
</evidence>
<proteinExistence type="predicted"/>
<sequence>MPPSPTPTTLLSEYPYRPRKLPTLLSALFFTLCGIVLTLNATNAPSLLTWAFATLSWAFVALAIIALAAGALRPQRIALTPTSLILPRSRWSTQEREVPLTDILHTSLLQVAGQRFLRLHLPDEELTLNAAMLPDDAAFRTIEAHLNASGFASDLFLKASSEPGPRHLSPWHLLAIKLLALFSFCGAPLYLTDLTEPSLGDPGAFIANFTPLALMLFGTLSLAEDELSGLSLLVVRAGALGAILLATQTLFTVAHLLAGNPHPNTGLITFGMMISALAIGGYLWMWRRRCRARPTH</sequence>
<keyword evidence="1" id="KW-0812">Transmembrane</keyword>
<feature type="transmembrane region" description="Helical" evidence="1">
    <location>
        <begin position="266"/>
        <end position="286"/>
    </location>
</feature>
<accession>A0A5C6XMB5</accession>
<reference evidence="2 3" key="1">
    <citation type="submission" date="2019-08" db="EMBL/GenBank/DDBJ databases">
        <title>Bradymonadales sp. TMQ2.</title>
        <authorList>
            <person name="Liang Q."/>
        </authorList>
    </citation>
    <scope>NUCLEOTIDE SEQUENCE [LARGE SCALE GENOMIC DNA]</scope>
    <source>
        <strain evidence="2 3">TMQ2</strain>
    </source>
</reference>
<dbReference type="EMBL" id="VOSL01000004">
    <property type="protein sequence ID" value="TXD44282.1"/>
    <property type="molecule type" value="Genomic_DNA"/>
</dbReference>
<feature type="transmembrane region" description="Helical" evidence="1">
    <location>
        <begin position="203"/>
        <end position="223"/>
    </location>
</feature>
<feature type="transmembrane region" description="Helical" evidence="1">
    <location>
        <begin position="230"/>
        <end position="254"/>
    </location>
</feature>
<dbReference type="Proteomes" id="UP000321046">
    <property type="component" value="Unassembled WGS sequence"/>
</dbReference>
<feature type="transmembrane region" description="Helical" evidence="1">
    <location>
        <begin position="171"/>
        <end position="191"/>
    </location>
</feature>
<keyword evidence="1" id="KW-1133">Transmembrane helix</keyword>
<dbReference type="RefSeq" id="WP_146972106.1">
    <property type="nucleotide sequence ID" value="NZ_VOSL01000004.1"/>
</dbReference>
<feature type="transmembrane region" description="Helical" evidence="1">
    <location>
        <begin position="21"/>
        <end position="41"/>
    </location>
</feature>
<comment type="caution">
    <text evidence="2">The sequence shown here is derived from an EMBL/GenBank/DDBJ whole genome shotgun (WGS) entry which is preliminary data.</text>
</comment>
<gene>
    <name evidence="2" type="ORF">FRC96_00590</name>
</gene>
<protein>
    <submittedName>
        <fullName evidence="2">Uncharacterized protein</fullName>
    </submittedName>
</protein>
<evidence type="ECO:0000256" key="1">
    <source>
        <dbReference type="SAM" id="Phobius"/>
    </source>
</evidence>
<feature type="transmembrane region" description="Helical" evidence="1">
    <location>
        <begin position="47"/>
        <end position="72"/>
    </location>
</feature>